<name>A0A1I7X6F8_HETBA</name>
<keyword evidence="1" id="KW-1185">Reference proteome</keyword>
<dbReference type="WBParaSite" id="Hba_13012">
    <property type="protein sequence ID" value="Hba_13012"/>
    <property type="gene ID" value="Hba_13012"/>
</dbReference>
<dbReference type="AlphaFoldDB" id="A0A1I7X6F8"/>
<dbReference type="Gene3D" id="1.10.510.10">
    <property type="entry name" value="Transferase(Phosphotransferase) domain 1"/>
    <property type="match status" value="1"/>
</dbReference>
<protein>
    <submittedName>
        <fullName evidence="2">Protein kinase domain-containing protein</fullName>
    </submittedName>
</protein>
<dbReference type="SUPFAM" id="SSF56112">
    <property type="entry name" value="Protein kinase-like (PK-like)"/>
    <property type="match status" value="1"/>
</dbReference>
<proteinExistence type="predicted"/>
<dbReference type="InterPro" id="IPR011009">
    <property type="entry name" value="Kinase-like_dom_sf"/>
</dbReference>
<accession>A0A1I7X6F8</accession>
<sequence length="148" mass="17546">MGYPQENEWNDFKKMPDYPKLQLDIKNQQATFTLCSMARYMEKHKIESDSLQFKLLMKLLTMDPNKRISCKDAMEEPYFKTDPKPTEDVFYKFEIPYPKRESLPDAEIKKSLAMNAVDDQNQQATNPQVYTFFLDQFKPIVLGYSNYN</sequence>
<reference evidence="2" key="1">
    <citation type="submission" date="2016-11" db="UniProtKB">
        <authorList>
            <consortium name="WormBaseParasite"/>
        </authorList>
    </citation>
    <scope>IDENTIFICATION</scope>
</reference>
<organism evidence="1 2">
    <name type="scientific">Heterorhabditis bacteriophora</name>
    <name type="common">Entomopathogenic nematode worm</name>
    <dbReference type="NCBI Taxonomy" id="37862"/>
    <lineage>
        <taxon>Eukaryota</taxon>
        <taxon>Metazoa</taxon>
        <taxon>Ecdysozoa</taxon>
        <taxon>Nematoda</taxon>
        <taxon>Chromadorea</taxon>
        <taxon>Rhabditida</taxon>
        <taxon>Rhabditina</taxon>
        <taxon>Rhabditomorpha</taxon>
        <taxon>Strongyloidea</taxon>
        <taxon>Heterorhabditidae</taxon>
        <taxon>Heterorhabditis</taxon>
    </lineage>
</organism>
<evidence type="ECO:0000313" key="2">
    <source>
        <dbReference type="WBParaSite" id="Hba_13012"/>
    </source>
</evidence>
<dbReference type="Proteomes" id="UP000095283">
    <property type="component" value="Unplaced"/>
</dbReference>
<evidence type="ECO:0000313" key="1">
    <source>
        <dbReference type="Proteomes" id="UP000095283"/>
    </source>
</evidence>